<accession>A0A6A6VRK0</accession>
<reference evidence="2" key="1">
    <citation type="journal article" date="2020" name="Stud. Mycol.">
        <title>101 Dothideomycetes genomes: a test case for predicting lifestyles and emergence of pathogens.</title>
        <authorList>
            <person name="Haridas S."/>
            <person name="Albert R."/>
            <person name="Binder M."/>
            <person name="Bloem J."/>
            <person name="Labutti K."/>
            <person name="Salamov A."/>
            <person name="Andreopoulos B."/>
            <person name="Baker S."/>
            <person name="Barry K."/>
            <person name="Bills G."/>
            <person name="Bluhm B."/>
            <person name="Cannon C."/>
            <person name="Castanera R."/>
            <person name="Culley D."/>
            <person name="Daum C."/>
            <person name="Ezra D."/>
            <person name="Gonzalez J."/>
            <person name="Henrissat B."/>
            <person name="Kuo A."/>
            <person name="Liang C."/>
            <person name="Lipzen A."/>
            <person name="Lutzoni F."/>
            <person name="Magnuson J."/>
            <person name="Mondo S."/>
            <person name="Nolan M."/>
            <person name="Ohm R."/>
            <person name="Pangilinan J."/>
            <person name="Park H.-J."/>
            <person name="Ramirez L."/>
            <person name="Alfaro M."/>
            <person name="Sun H."/>
            <person name="Tritt A."/>
            <person name="Yoshinaga Y."/>
            <person name="Zwiers L.-H."/>
            <person name="Turgeon B."/>
            <person name="Goodwin S."/>
            <person name="Spatafora J."/>
            <person name="Crous P."/>
            <person name="Grigoriev I."/>
        </authorList>
    </citation>
    <scope>NUCLEOTIDE SEQUENCE</scope>
    <source>
        <strain evidence="2">CBS 119925</strain>
    </source>
</reference>
<name>A0A6A6VRK0_9PLEO</name>
<sequence>MFLKTTLLATAAIFSGVHAAGDLLRPTVQDHTEAIKDCTAAYPYMEDYGATGSGGTLQFCTLPKSDPAHRSVISSLRIYRGEDMAIKGIDVLYIDNTYFQLGYDGHRSKFKKVWDLPLASFGNAIRGFSVTGTNGQEGGFPSAMKFWKDDQSVSCMPGGGEDPCKPGEHGPDRKHIVALSGKFGGNGLEHLIIHYEAAVDALQTIHSYAL</sequence>
<proteinExistence type="predicted"/>
<dbReference type="EMBL" id="MU006561">
    <property type="protein sequence ID" value="KAF2751891.1"/>
    <property type="molecule type" value="Genomic_DNA"/>
</dbReference>
<dbReference type="Proteomes" id="UP000799440">
    <property type="component" value="Unassembled WGS sequence"/>
</dbReference>
<keyword evidence="3" id="KW-1185">Reference proteome</keyword>
<keyword evidence="1" id="KW-0732">Signal</keyword>
<dbReference type="AlphaFoldDB" id="A0A6A6VRK0"/>
<evidence type="ECO:0000256" key="1">
    <source>
        <dbReference type="SAM" id="SignalP"/>
    </source>
</evidence>
<evidence type="ECO:0000313" key="3">
    <source>
        <dbReference type="Proteomes" id="UP000799440"/>
    </source>
</evidence>
<protein>
    <submittedName>
        <fullName evidence="2">Uncharacterized protein</fullName>
    </submittedName>
</protein>
<evidence type="ECO:0000313" key="2">
    <source>
        <dbReference type="EMBL" id="KAF2751891.1"/>
    </source>
</evidence>
<organism evidence="2 3">
    <name type="scientific">Sporormia fimetaria CBS 119925</name>
    <dbReference type="NCBI Taxonomy" id="1340428"/>
    <lineage>
        <taxon>Eukaryota</taxon>
        <taxon>Fungi</taxon>
        <taxon>Dikarya</taxon>
        <taxon>Ascomycota</taxon>
        <taxon>Pezizomycotina</taxon>
        <taxon>Dothideomycetes</taxon>
        <taxon>Pleosporomycetidae</taxon>
        <taxon>Pleosporales</taxon>
        <taxon>Sporormiaceae</taxon>
        <taxon>Sporormia</taxon>
    </lineage>
</organism>
<feature type="chain" id="PRO_5025455170" evidence="1">
    <location>
        <begin position="20"/>
        <end position="210"/>
    </location>
</feature>
<gene>
    <name evidence="2" type="ORF">M011DRAFT_463393</name>
</gene>
<feature type="signal peptide" evidence="1">
    <location>
        <begin position="1"/>
        <end position="19"/>
    </location>
</feature>